<gene>
    <name evidence="2" type="ORF">KL86PLE_90716</name>
</gene>
<organism evidence="2">
    <name type="scientific">uncultured Pleomorphomonas sp</name>
    <dbReference type="NCBI Taxonomy" id="442121"/>
    <lineage>
        <taxon>Bacteria</taxon>
        <taxon>Pseudomonadati</taxon>
        <taxon>Pseudomonadota</taxon>
        <taxon>Alphaproteobacteria</taxon>
        <taxon>Hyphomicrobiales</taxon>
        <taxon>Pleomorphomonadaceae</taxon>
        <taxon>Pleomorphomonas</taxon>
        <taxon>environmental samples</taxon>
    </lineage>
</organism>
<dbReference type="EMBL" id="FMJD01000013">
    <property type="protein sequence ID" value="SCM79936.1"/>
    <property type="molecule type" value="Genomic_DNA"/>
</dbReference>
<sequence length="194" mass="20558">METFIMAAFPILTGSALKSAIAGRAKAAASFTEREHQLAASCLMHVEQHSCPSHLNALYQATPTNYRAGLVSWSVAFGRVTFDKDTGAFAYAKGKKTDVDGMLAVAPANFEKQSKTTRTEKEFDVAAYLAKVVDTLTNKDADPRILQAVKGALNLAKMPAPAKKAEKAEKPAKPAAAKAPKVADQASASDLFAA</sequence>
<feature type="compositionally biased region" description="Basic and acidic residues" evidence="1">
    <location>
        <begin position="163"/>
        <end position="172"/>
    </location>
</feature>
<proteinExistence type="predicted"/>
<feature type="region of interest" description="Disordered" evidence="1">
    <location>
        <begin position="160"/>
        <end position="194"/>
    </location>
</feature>
<accession>A0A212LQZ1</accession>
<protein>
    <submittedName>
        <fullName evidence="2">Uncharacterized protein</fullName>
    </submittedName>
</protein>
<name>A0A212LQZ1_9HYPH</name>
<evidence type="ECO:0000256" key="1">
    <source>
        <dbReference type="SAM" id="MobiDB-lite"/>
    </source>
</evidence>
<evidence type="ECO:0000313" key="2">
    <source>
        <dbReference type="EMBL" id="SCM79936.1"/>
    </source>
</evidence>
<dbReference type="AlphaFoldDB" id="A0A212LQZ1"/>
<reference evidence="2" key="1">
    <citation type="submission" date="2016-08" db="EMBL/GenBank/DDBJ databases">
        <authorList>
            <person name="Seilhamer J.J."/>
        </authorList>
    </citation>
    <scope>NUCLEOTIDE SEQUENCE</scope>
    <source>
        <strain evidence="2">86</strain>
    </source>
</reference>